<dbReference type="InterPro" id="IPR036259">
    <property type="entry name" value="MFS_trans_sf"/>
</dbReference>
<evidence type="ECO:0000256" key="3">
    <source>
        <dbReference type="ARBA" id="ARBA00022692"/>
    </source>
</evidence>
<comment type="subcellular location">
    <subcellularLocation>
        <location evidence="1">Cell membrane</location>
        <topology evidence="1">Multi-pass membrane protein</topology>
    </subcellularLocation>
</comment>
<keyword evidence="5 6" id="KW-0472">Membrane</keyword>
<feature type="transmembrane region" description="Helical" evidence="6">
    <location>
        <begin position="256"/>
        <end position="277"/>
    </location>
</feature>
<dbReference type="RefSeq" id="WP_129046379.1">
    <property type="nucleotide sequence ID" value="NZ_SDHX01000001.1"/>
</dbReference>
<feature type="transmembrane region" description="Helical" evidence="6">
    <location>
        <begin position="12"/>
        <end position="36"/>
    </location>
</feature>
<dbReference type="GO" id="GO:0005886">
    <property type="term" value="C:plasma membrane"/>
    <property type="evidence" value="ECO:0007669"/>
    <property type="project" value="UniProtKB-SubCell"/>
</dbReference>
<dbReference type="Gene3D" id="1.20.1250.20">
    <property type="entry name" value="MFS general substrate transporter like domains"/>
    <property type="match status" value="1"/>
</dbReference>
<feature type="transmembrane region" description="Helical" evidence="6">
    <location>
        <begin position="223"/>
        <end position="244"/>
    </location>
</feature>
<accession>A0A4Q1C857</accession>
<feature type="transmembrane region" description="Helical" evidence="6">
    <location>
        <begin position="42"/>
        <end position="63"/>
    </location>
</feature>
<dbReference type="Proteomes" id="UP000290218">
    <property type="component" value="Unassembled WGS sequence"/>
</dbReference>
<keyword evidence="4 6" id="KW-1133">Transmembrane helix</keyword>
<reference evidence="7 8" key="1">
    <citation type="submission" date="2019-01" db="EMBL/GenBank/DDBJ databases">
        <title>Lacunisphaera sp. strain TWA-58.</title>
        <authorList>
            <person name="Chen W.-M."/>
        </authorList>
    </citation>
    <scope>NUCLEOTIDE SEQUENCE [LARGE SCALE GENOMIC DNA]</scope>
    <source>
        <strain evidence="7 8">TWA-58</strain>
    </source>
</reference>
<dbReference type="CDD" id="cd06173">
    <property type="entry name" value="MFS_MefA_like"/>
    <property type="match status" value="1"/>
</dbReference>
<organism evidence="7 8">
    <name type="scientific">Oleiharenicola lentus</name>
    <dbReference type="NCBI Taxonomy" id="2508720"/>
    <lineage>
        <taxon>Bacteria</taxon>
        <taxon>Pseudomonadati</taxon>
        <taxon>Verrucomicrobiota</taxon>
        <taxon>Opitutia</taxon>
        <taxon>Opitutales</taxon>
        <taxon>Opitutaceae</taxon>
        <taxon>Oleiharenicola</taxon>
    </lineage>
</organism>
<evidence type="ECO:0000313" key="7">
    <source>
        <dbReference type="EMBL" id="RXK55011.1"/>
    </source>
</evidence>
<keyword evidence="2" id="KW-1003">Cell membrane</keyword>
<dbReference type="Pfam" id="PF07690">
    <property type="entry name" value="MFS_1"/>
    <property type="match status" value="1"/>
</dbReference>
<keyword evidence="3 6" id="KW-0812">Transmembrane</keyword>
<evidence type="ECO:0000256" key="5">
    <source>
        <dbReference type="ARBA" id="ARBA00023136"/>
    </source>
</evidence>
<protein>
    <submittedName>
        <fullName evidence="7">MFS transporter</fullName>
    </submittedName>
</protein>
<proteinExistence type="predicted"/>
<evidence type="ECO:0000256" key="6">
    <source>
        <dbReference type="SAM" id="Phobius"/>
    </source>
</evidence>
<evidence type="ECO:0000256" key="1">
    <source>
        <dbReference type="ARBA" id="ARBA00004651"/>
    </source>
</evidence>
<dbReference type="PANTHER" id="PTHR23513:SF11">
    <property type="entry name" value="STAPHYLOFERRIN A TRANSPORTER"/>
    <property type="match status" value="1"/>
</dbReference>
<dbReference type="PANTHER" id="PTHR23513">
    <property type="entry name" value="INTEGRAL MEMBRANE EFFLUX PROTEIN-RELATED"/>
    <property type="match status" value="1"/>
</dbReference>
<evidence type="ECO:0000256" key="2">
    <source>
        <dbReference type="ARBA" id="ARBA00022475"/>
    </source>
</evidence>
<evidence type="ECO:0000256" key="4">
    <source>
        <dbReference type="ARBA" id="ARBA00022989"/>
    </source>
</evidence>
<feature type="transmembrane region" description="Helical" evidence="6">
    <location>
        <begin position="99"/>
        <end position="118"/>
    </location>
</feature>
<dbReference type="InterPro" id="IPR011701">
    <property type="entry name" value="MFS"/>
</dbReference>
<dbReference type="AlphaFoldDB" id="A0A4Q1C857"/>
<dbReference type="EMBL" id="SDHX01000001">
    <property type="protein sequence ID" value="RXK55011.1"/>
    <property type="molecule type" value="Genomic_DNA"/>
</dbReference>
<dbReference type="GO" id="GO:0022857">
    <property type="term" value="F:transmembrane transporter activity"/>
    <property type="evidence" value="ECO:0007669"/>
    <property type="project" value="InterPro"/>
</dbReference>
<name>A0A4Q1C857_9BACT</name>
<comment type="caution">
    <text evidence="7">The sequence shown here is derived from an EMBL/GenBank/DDBJ whole genome shotgun (WGS) entry which is preliminary data.</text>
</comment>
<evidence type="ECO:0000313" key="8">
    <source>
        <dbReference type="Proteomes" id="UP000290218"/>
    </source>
</evidence>
<keyword evidence="8" id="KW-1185">Reference proteome</keyword>
<dbReference type="SUPFAM" id="SSF103473">
    <property type="entry name" value="MFS general substrate transporter"/>
    <property type="match status" value="1"/>
</dbReference>
<dbReference type="OrthoDB" id="9775268at2"/>
<gene>
    <name evidence="7" type="ORF">ESB00_03680</name>
</gene>
<sequence>MKELLRDFRIRRLLLANITGSIGAGVTIFAVPWLLVQQPGGTTTYGTVTLVTTIVLFLFMPYYGVWVDRHSRKTMLLGSELFGFAATAVMAAICLLQGGYGPASLAAVYFCGMLYYTLHYPAKYAFLQQVIDKSQYQSLTGLMEVQGQTAMMIAGGLGPILVEHFSLGVILGLNAATYLFSFSIQSTIPYRSTHLDDTAAAPRLSAWRSIAEGWRWLRARPQLTVFFAASLMPFITVMVGNYLFPIYVAQTLGADAWVFGAGEIVFAVGAILAGFSLPRLIATHSAGRTVPVTMGLFALGAAVLVLFPSIPLYLVAAVLLGYGNAGSRVARSAALLHLVDNKVMGRVGSFFHAYDRVLRTVLTSAVIAIVAADGARPAFALLLGLVLISLVAVFRCRSVLTVGP</sequence>
<feature type="transmembrane region" description="Helical" evidence="6">
    <location>
        <begin position="378"/>
        <end position="396"/>
    </location>
</feature>
<feature type="transmembrane region" description="Helical" evidence="6">
    <location>
        <begin position="289"/>
        <end position="307"/>
    </location>
</feature>